<sequence length="1032" mass="110335">MLRLLNLQGWASTAAVAGGGGDSEESGESGGVAPRTPSELDKMRAELEALQAELDETRSKANAARDRFMRLTDAVEKKRGAAEKAVRAGDEAGARRLLEEKASVLQALDKSQQRAEVLQALATQLGKVISRKEALYIAALSSVKRAADQPATPAPPKVTIVQPLPAPPASLEKEEAAAQDVASLVEESTDAEDLDTRFLDMERTTLERMYTQSPAATADRGSPGEPSTSSSPPNPDLRPTADLYRQEVRRQIAEVELKLAVLESDRVEKLEGRDPATERSAAGGSLQEIDERIAKAREVLAQLRQVEWKIQDGAFEMSYEHDAAGKRAPWPEIRAQEEPPAAKQEEKQVVRTPSKKVLRALDFVRQNDQAGAAKVLQQWLAEAPPEGWTWDRLAGDSRSESITDGERANLYSAYVKHVVVPEAITEPAAPGSTAAYLGAAASRLLDPAPSSSPPGPHPHLQTLQAFLELPSSARDAAHQSAFRDVLTSAALESEDWGIPRFERLRAELMLAGHVAEEAQQRAEAVGSYRRLVSRVLADLRESRGGPSGRSVDWALTSEQRRELADWRFQLGLAPPSARSAAAAACRGVLQEMLQKALEAQRRSGGLVTPVAAELDNMVRFAREAALPALDIASAPGESLSESVVGASGTEPGATESVPRPSERVPSTSRSVMEVPQSAPGASGRALVAPSTVSERVPDVAPDSTRASVRDLRLLVFGGGAETLLSAFLENACKQRAARVLDLDGREGESDGEGRAAVEQEEATSRDVLAGLLGVAAPVTGALQRSAAASTYAELSKKAMADAYVTSESRRQLDRARAALGLGAPEAQRIEQDAAAVRIGAAAKKLLDKRARGRDVTSADVRLLASMCENLGVVRVAQVDSRDALVLYRRAAQTVLEEGSARAVNPGQLVLEGRALLHRLSTAFGIADSDVRETLTSVMDAAAKAALVQARASLRRDDPSFAADDVTRLAVALAYRPEADVAKSALPEAEARNLYSLYSSRHGKAQYMGAAPPALTALQEEMLRRVAKYLGLL</sequence>
<evidence type="ECO:0000313" key="3">
    <source>
        <dbReference type="EMBL" id="GAQ85935.1"/>
    </source>
</evidence>
<gene>
    <name evidence="3" type="ORF">KFL_002620020</name>
</gene>
<dbReference type="OrthoDB" id="772275at2759"/>
<evidence type="ECO:0000256" key="2">
    <source>
        <dbReference type="SAM" id="MobiDB-lite"/>
    </source>
</evidence>
<evidence type="ECO:0000256" key="1">
    <source>
        <dbReference type="SAM" id="Coils"/>
    </source>
</evidence>
<reference evidence="3 4" key="1">
    <citation type="journal article" date="2014" name="Nat. Commun.">
        <title>Klebsormidium flaccidum genome reveals primary factors for plant terrestrial adaptation.</title>
        <authorList>
            <person name="Hori K."/>
            <person name="Maruyama F."/>
            <person name="Fujisawa T."/>
            <person name="Togashi T."/>
            <person name="Yamamoto N."/>
            <person name="Seo M."/>
            <person name="Sato S."/>
            <person name="Yamada T."/>
            <person name="Mori H."/>
            <person name="Tajima N."/>
            <person name="Moriyama T."/>
            <person name="Ikeuchi M."/>
            <person name="Watanabe M."/>
            <person name="Wada H."/>
            <person name="Kobayashi K."/>
            <person name="Saito M."/>
            <person name="Masuda T."/>
            <person name="Sasaki-Sekimoto Y."/>
            <person name="Mashiguchi K."/>
            <person name="Awai K."/>
            <person name="Shimojima M."/>
            <person name="Masuda S."/>
            <person name="Iwai M."/>
            <person name="Nobusawa T."/>
            <person name="Narise T."/>
            <person name="Kondo S."/>
            <person name="Saito H."/>
            <person name="Sato R."/>
            <person name="Murakawa M."/>
            <person name="Ihara Y."/>
            <person name="Oshima-Yamada Y."/>
            <person name="Ohtaka K."/>
            <person name="Satoh M."/>
            <person name="Sonobe K."/>
            <person name="Ishii M."/>
            <person name="Ohtani R."/>
            <person name="Kanamori-Sato M."/>
            <person name="Honoki R."/>
            <person name="Miyazaki D."/>
            <person name="Mochizuki H."/>
            <person name="Umetsu J."/>
            <person name="Higashi K."/>
            <person name="Shibata D."/>
            <person name="Kamiya Y."/>
            <person name="Sato N."/>
            <person name="Nakamura Y."/>
            <person name="Tabata S."/>
            <person name="Ida S."/>
            <person name="Kurokawa K."/>
            <person name="Ohta H."/>
        </authorList>
    </citation>
    <scope>NUCLEOTIDE SEQUENCE [LARGE SCALE GENOMIC DNA]</scope>
    <source>
        <strain evidence="3 4">NIES-2285</strain>
    </source>
</reference>
<evidence type="ECO:0000313" key="4">
    <source>
        <dbReference type="Proteomes" id="UP000054558"/>
    </source>
</evidence>
<dbReference type="PANTHER" id="PTHR37174">
    <property type="entry name" value="FORKHEAD-ASSOCIATED DOMAIN PROTEIN"/>
    <property type="match status" value="1"/>
</dbReference>
<accession>A0A1Y1I4R4</accession>
<feature type="region of interest" description="Disordered" evidence="2">
    <location>
        <begin position="640"/>
        <end position="699"/>
    </location>
</feature>
<feature type="region of interest" description="Disordered" evidence="2">
    <location>
        <begin position="208"/>
        <end position="240"/>
    </location>
</feature>
<keyword evidence="1" id="KW-0175">Coiled coil</keyword>
<name>A0A1Y1I4R4_KLENI</name>
<protein>
    <submittedName>
        <fullName evidence="3">Uncharacterized protein</fullName>
    </submittedName>
</protein>
<dbReference type="Proteomes" id="UP000054558">
    <property type="component" value="Unassembled WGS sequence"/>
</dbReference>
<proteinExistence type="predicted"/>
<feature type="coiled-coil region" evidence="1">
    <location>
        <begin position="40"/>
        <end position="67"/>
    </location>
</feature>
<dbReference type="AlphaFoldDB" id="A0A1Y1I4R4"/>
<feature type="coiled-coil region" evidence="1">
    <location>
        <begin position="245"/>
        <end position="306"/>
    </location>
</feature>
<keyword evidence="4" id="KW-1185">Reference proteome</keyword>
<dbReference type="PANTHER" id="PTHR37174:SF2">
    <property type="entry name" value="FORKHEAD-ASSOCIATED DOMAIN PROTEIN"/>
    <property type="match status" value="1"/>
</dbReference>
<dbReference type="EMBL" id="DF237211">
    <property type="protein sequence ID" value="GAQ85935.1"/>
    <property type="molecule type" value="Genomic_DNA"/>
</dbReference>
<organism evidence="3 4">
    <name type="scientific">Klebsormidium nitens</name>
    <name type="common">Green alga</name>
    <name type="synonym">Ulothrix nitens</name>
    <dbReference type="NCBI Taxonomy" id="105231"/>
    <lineage>
        <taxon>Eukaryota</taxon>
        <taxon>Viridiplantae</taxon>
        <taxon>Streptophyta</taxon>
        <taxon>Klebsormidiophyceae</taxon>
        <taxon>Klebsormidiales</taxon>
        <taxon>Klebsormidiaceae</taxon>
        <taxon>Klebsormidium</taxon>
    </lineage>
</organism>
<feature type="region of interest" description="Disordered" evidence="2">
    <location>
        <begin position="14"/>
        <end position="39"/>
    </location>
</feature>